<dbReference type="GO" id="GO:0046872">
    <property type="term" value="F:metal ion binding"/>
    <property type="evidence" value="ECO:0007669"/>
    <property type="project" value="UniProtKB-KW"/>
</dbReference>
<reference evidence="5" key="1">
    <citation type="submission" date="2023-08" db="EMBL/GenBank/DDBJ databases">
        <authorList>
            <person name="Audoor S."/>
            <person name="Bilcke G."/>
        </authorList>
    </citation>
    <scope>NUCLEOTIDE SEQUENCE</scope>
</reference>
<feature type="compositionally biased region" description="Polar residues" evidence="3">
    <location>
        <begin position="737"/>
        <end position="747"/>
    </location>
</feature>
<proteinExistence type="predicted"/>
<dbReference type="InterPro" id="IPR001584">
    <property type="entry name" value="Integrase_cat-core"/>
</dbReference>
<feature type="domain" description="Integrase catalytic" evidence="4">
    <location>
        <begin position="377"/>
        <end position="545"/>
    </location>
</feature>
<evidence type="ECO:0000313" key="5">
    <source>
        <dbReference type="EMBL" id="CAJ1970183.1"/>
    </source>
</evidence>
<dbReference type="PANTHER" id="PTHR42648">
    <property type="entry name" value="TRANSPOSASE, PUTATIVE-RELATED"/>
    <property type="match status" value="1"/>
</dbReference>
<feature type="compositionally biased region" description="Low complexity" evidence="3">
    <location>
        <begin position="374"/>
        <end position="383"/>
    </location>
</feature>
<dbReference type="InterPro" id="IPR012337">
    <property type="entry name" value="RNaseH-like_sf"/>
</dbReference>
<keyword evidence="1" id="KW-0479">Metal-binding</keyword>
<dbReference type="PANTHER" id="PTHR42648:SF18">
    <property type="entry name" value="RETROTRANSPOSON, UNCLASSIFIED-LIKE PROTEIN"/>
    <property type="match status" value="1"/>
</dbReference>
<dbReference type="InterPro" id="IPR039537">
    <property type="entry name" value="Retrotran_Ty1/copia-like"/>
</dbReference>
<protein>
    <recommendedName>
        <fullName evidence="4">Integrase catalytic domain-containing protein</fullName>
    </recommendedName>
</protein>
<dbReference type="Pfam" id="PF07727">
    <property type="entry name" value="RVT_2"/>
    <property type="match status" value="1"/>
</dbReference>
<accession>A0AAD2GD09</accession>
<comment type="caution">
    <text evidence="5">The sequence shown here is derived from an EMBL/GenBank/DDBJ whole genome shotgun (WGS) entry which is preliminary data.</text>
</comment>
<dbReference type="SUPFAM" id="SSF56672">
    <property type="entry name" value="DNA/RNA polymerases"/>
    <property type="match status" value="1"/>
</dbReference>
<feature type="compositionally biased region" description="Basic and acidic residues" evidence="3">
    <location>
        <begin position="705"/>
        <end position="716"/>
    </location>
</feature>
<evidence type="ECO:0000256" key="3">
    <source>
        <dbReference type="SAM" id="MobiDB-lite"/>
    </source>
</evidence>
<sequence length="1130" mass="125911">MSEQLLQGDLSPILPDLISSPSPVASFPSWDDDSVSTSCFSEIDAHDSDPPDPPPSVLINQHGTVSNYNATTTIATSIAEFAQDHLFLSETSADMEPAFPVIWDSGASVCVTPHKRDFAGTLHPPPNSRTKGIGGPIEVTGCGHVAWTFKTTTNTFRTLILPAVLVPLANQRLLSTSSLLHCHSKETISLSSDGMLLSGTTSDGAFTRPIAVDISPTNNLPTATAYRVIDSPQPTPEAHADDVTVAIDNLHSSQGPAPTSSRTDRNSFMMSSIAKVSRHNINLDNGDKEWLKWHQGLGHRSFAIVRFLLRTGTLAKSQRMRTLHTHISKRVEPPKCAACCYAKAKRRAIAKANQGCSQLSSRQHSLSRSRGIRRSSVSSVPGRTYTGYGKGHKSEMFRGSAIFVDNATRYIFVQHQKSLNTHETLRAKEMYEANCRDLGVVPQKYRSDNAAVFHSHEYKQHLEAFSQTQKFAGVGQHHANGIVEKAIQDIQSTARTLLIHLAIRWPEQADLALWPMAIDHAVFLHNHLPDVDTGLTPMDKFSRQRWPHSKYHDIHVFGCPTYVLDKKIADGKTLPKFSPRSERYVHLGFSPFHASTVPLVLNPRTGAITPQFNCIFDDWFATLSANVDDVPTFMEEQWQHLFGDSQFQFPTDDNDPPSLTPQSQVPLSYELSALDSFEPSTSRYAGTQPTLSDPSVFREPSQPSFERESVSVEREQSPPANIPTSTNTGNPTPSPLQREQQTQSKSPHITARETPIDLPSSSIPPTSSSGPPLRRSTRSTRGKPAPILDPNPHSKTYVSKPLPSSNLAEINPSNDPDFNDTENLHSFPKDTPFLANEDLVLTTSHPSYRRFKTQPESDDGGICGFYDLHFSYLGYTTTNTPKFVFLDSKAPPDSIEFLKTGTTDPDILSWDEAMAGPDRDKWREAALKEIRALEHKRTWLEAPESNATVRVIPGTWVFRVKRAPDGSIIKFKARWVLRGDLQDLDMDTTAEVVAWSSVRTFMVLSLKLGWVMKSIDFTNAFLHAKLPDNLEMFAHLPRGFYSNMRSITGERTVLHLKKSTYGTTIAPRLWYEHLMKAFHELGFESSSYDKCFLIRKDMMIVVYVDDCGISTDKPEKIDELVNQLKSKFAR</sequence>
<dbReference type="Proteomes" id="UP001295423">
    <property type="component" value="Unassembled WGS sequence"/>
</dbReference>
<dbReference type="GO" id="GO:0015074">
    <property type="term" value="P:DNA integration"/>
    <property type="evidence" value="ECO:0007669"/>
    <property type="project" value="InterPro"/>
</dbReference>
<dbReference type="GO" id="GO:0016787">
    <property type="term" value="F:hydrolase activity"/>
    <property type="evidence" value="ECO:0007669"/>
    <property type="project" value="UniProtKB-KW"/>
</dbReference>
<dbReference type="InterPro" id="IPR013103">
    <property type="entry name" value="RVT_2"/>
</dbReference>
<feature type="compositionally biased region" description="Polar residues" evidence="3">
    <location>
        <begin position="679"/>
        <end position="693"/>
    </location>
</feature>
<dbReference type="PROSITE" id="PS50994">
    <property type="entry name" value="INTEGRASE"/>
    <property type="match status" value="1"/>
</dbReference>
<evidence type="ECO:0000256" key="2">
    <source>
        <dbReference type="ARBA" id="ARBA00022801"/>
    </source>
</evidence>
<dbReference type="GO" id="GO:0003676">
    <property type="term" value="F:nucleic acid binding"/>
    <property type="evidence" value="ECO:0007669"/>
    <property type="project" value="InterPro"/>
</dbReference>
<dbReference type="AlphaFoldDB" id="A0AAD2GD09"/>
<dbReference type="SUPFAM" id="SSF53098">
    <property type="entry name" value="Ribonuclease H-like"/>
    <property type="match status" value="1"/>
</dbReference>
<evidence type="ECO:0000313" key="6">
    <source>
        <dbReference type="Proteomes" id="UP001295423"/>
    </source>
</evidence>
<name>A0AAD2GD09_9STRA</name>
<feature type="region of interest" description="Disordered" evidence="3">
    <location>
        <begin position="679"/>
        <end position="821"/>
    </location>
</feature>
<feature type="compositionally biased region" description="Low complexity" evidence="3">
    <location>
        <begin position="756"/>
        <end position="773"/>
    </location>
</feature>
<dbReference type="InterPro" id="IPR043502">
    <property type="entry name" value="DNA/RNA_pol_sf"/>
</dbReference>
<feature type="compositionally biased region" description="Polar residues" evidence="3">
    <location>
        <begin position="793"/>
        <end position="816"/>
    </location>
</feature>
<keyword evidence="6" id="KW-1185">Reference proteome</keyword>
<dbReference type="EMBL" id="CAKOGP040002474">
    <property type="protein sequence ID" value="CAJ1970183.1"/>
    <property type="molecule type" value="Genomic_DNA"/>
</dbReference>
<keyword evidence="2" id="KW-0378">Hydrolase</keyword>
<dbReference type="InterPro" id="IPR036397">
    <property type="entry name" value="RNaseH_sf"/>
</dbReference>
<evidence type="ECO:0000259" key="4">
    <source>
        <dbReference type="PROSITE" id="PS50994"/>
    </source>
</evidence>
<evidence type="ECO:0000256" key="1">
    <source>
        <dbReference type="ARBA" id="ARBA00022723"/>
    </source>
</evidence>
<gene>
    <name evidence="5" type="ORF">CYCCA115_LOCUS24206</name>
</gene>
<dbReference type="Gene3D" id="3.30.420.10">
    <property type="entry name" value="Ribonuclease H-like superfamily/Ribonuclease H"/>
    <property type="match status" value="1"/>
</dbReference>
<organism evidence="5 6">
    <name type="scientific">Cylindrotheca closterium</name>
    <dbReference type="NCBI Taxonomy" id="2856"/>
    <lineage>
        <taxon>Eukaryota</taxon>
        <taxon>Sar</taxon>
        <taxon>Stramenopiles</taxon>
        <taxon>Ochrophyta</taxon>
        <taxon>Bacillariophyta</taxon>
        <taxon>Bacillariophyceae</taxon>
        <taxon>Bacillariophycidae</taxon>
        <taxon>Bacillariales</taxon>
        <taxon>Bacillariaceae</taxon>
        <taxon>Cylindrotheca</taxon>
    </lineage>
</organism>
<feature type="region of interest" description="Disordered" evidence="3">
    <location>
        <begin position="360"/>
        <end position="385"/>
    </location>
</feature>